<proteinExistence type="predicted"/>
<feature type="region of interest" description="Disordered" evidence="1">
    <location>
        <begin position="1"/>
        <end position="26"/>
    </location>
</feature>
<protein>
    <submittedName>
        <fullName evidence="2">Uncharacterized protein</fullName>
    </submittedName>
</protein>
<dbReference type="EMBL" id="KQ991122">
    <property type="protein sequence ID" value="KZV52300.1"/>
    <property type="molecule type" value="Genomic_DNA"/>
</dbReference>
<feature type="compositionally biased region" description="Basic and acidic residues" evidence="1">
    <location>
        <begin position="68"/>
        <end position="81"/>
    </location>
</feature>
<accession>A0A2Z7CZN5</accession>
<dbReference type="AlphaFoldDB" id="A0A2Z7CZN5"/>
<gene>
    <name evidence="2" type="ORF">F511_35036</name>
</gene>
<feature type="region of interest" description="Disordered" evidence="1">
    <location>
        <begin position="61"/>
        <end position="116"/>
    </location>
</feature>
<dbReference type="Proteomes" id="UP000250235">
    <property type="component" value="Unassembled WGS sequence"/>
</dbReference>
<sequence>MHTQPQASRDVDRNGWSDPKAPIQPELGLTQEALEALMEETATLAVTAAINHFVAFRQYRTTSSSDSFTRDRDSEQKRRINDTSSSNRVNPKKNAPHDEDEGNSGLRFTSPRSYSR</sequence>
<feature type="compositionally biased region" description="Polar residues" evidence="1">
    <location>
        <begin position="106"/>
        <end position="116"/>
    </location>
</feature>
<evidence type="ECO:0000313" key="2">
    <source>
        <dbReference type="EMBL" id="KZV52300.1"/>
    </source>
</evidence>
<organism evidence="2 3">
    <name type="scientific">Dorcoceras hygrometricum</name>
    <dbReference type="NCBI Taxonomy" id="472368"/>
    <lineage>
        <taxon>Eukaryota</taxon>
        <taxon>Viridiplantae</taxon>
        <taxon>Streptophyta</taxon>
        <taxon>Embryophyta</taxon>
        <taxon>Tracheophyta</taxon>
        <taxon>Spermatophyta</taxon>
        <taxon>Magnoliopsida</taxon>
        <taxon>eudicotyledons</taxon>
        <taxon>Gunneridae</taxon>
        <taxon>Pentapetalae</taxon>
        <taxon>asterids</taxon>
        <taxon>lamiids</taxon>
        <taxon>Lamiales</taxon>
        <taxon>Gesneriaceae</taxon>
        <taxon>Didymocarpoideae</taxon>
        <taxon>Trichosporeae</taxon>
        <taxon>Loxocarpinae</taxon>
        <taxon>Dorcoceras</taxon>
    </lineage>
</organism>
<reference evidence="2 3" key="1">
    <citation type="journal article" date="2015" name="Proc. Natl. Acad. Sci. U.S.A.">
        <title>The resurrection genome of Boea hygrometrica: A blueprint for survival of dehydration.</title>
        <authorList>
            <person name="Xiao L."/>
            <person name="Yang G."/>
            <person name="Zhang L."/>
            <person name="Yang X."/>
            <person name="Zhao S."/>
            <person name="Ji Z."/>
            <person name="Zhou Q."/>
            <person name="Hu M."/>
            <person name="Wang Y."/>
            <person name="Chen M."/>
            <person name="Xu Y."/>
            <person name="Jin H."/>
            <person name="Xiao X."/>
            <person name="Hu G."/>
            <person name="Bao F."/>
            <person name="Hu Y."/>
            <person name="Wan P."/>
            <person name="Li L."/>
            <person name="Deng X."/>
            <person name="Kuang T."/>
            <person name="Xiang C."/>
            <person name="Zhu J.K."/>
            <person name="Oliver M.J."/>
            <person name="He Y."/>
        </authorList>
    </citation>
    <scope>NUCLEOTIDE SEQUENCE [LARGE SCALE GENOMIC DNA]</scope>
    <source>
        <strain evidence="3">cv. XS01</strain>
    </source>
</reference>
<evidence type="ECO:0000313" key="3">
    <source>
        <dbReference type="Proteomes" id="UP000250235"/>
    </source>
</evidence>
<name>A0A2Z7CZN5_9LAMI</name>
<evidence type="ECO:0000256" key="1">
    <source>
        <dbReference type="SAM" id="MobiDB-lite"/>
    </source>
</evidence>
<keyword evidence="3" id="KW-1185">Reference proteome</keyword>